<accession>A0A222AA69</accession>
<dbReference type="Pfam" id="PF11185">
    <property type="entry name" value="DUF2971"/>
    <property type="match status" value="1"/>
</dbReference>
<name>A0A222AA69_ACIBA</name>
<dbReference type="AlphaFoldDB" id="A0A222AA69"/>
<gene>
    <name evidence="1" type="ORF">CPI82_18665</name>
</gene>
<comment type="caution">
    <text evidence="1">The sequence shown here is derived from an EMBL/GenBank/DDBJ whole genome shotgun (WGS) entry which is preliminary data.</text>
</comment>
<organism evidence="1 2">
    <name type="scientific">Acinetobacter baumannii</name>
    <dbReference type="NCBI Taxonomy" id="470"/>
    <lineage>
        <taxon>Bacteria</taxon>
        <taxon>Pseudomonadati</taxon>
        <taxon>Pseudomonadota</taxon>
        <taxon>Gammaproteobacteria</taxon>
        <taxon>Moraxellales</taxon>
        <taxon>Moraxellaceae</taxon>
        <taxon>Acinetobacter</taxon>
        <taxon>Acinetobacter calcoaceticus/baumannii complex</taxon>
    </lineage>
</organism>
<proteinExistence type="predicted"/>
<evidence type="ECO:0000313" key="1">
    <source>
        <dbReference type="EMBL" id="PHQ01200.1"/>
    </source>
</evidence>
<sequence>MILYKYYNFNAGKSALESERVGFRTPTYFNDPFEASVIEGKSFTKDRIQNTLNNVAILSLTRNPLNSLMWAHYGDEHKGFVIGYEVETPFFKCKESNLIPVHKGSVIYTKTKPFLKTSTRKTTNLCNAIDGIYDEEDHQTKELIDHLFLNKDTIWSYEEEVRIVKRISSVIMETHEYWENPYNRYSTLSREIRPGHSKEIIPGLKIYDHQIKIKEVYLGARNPHFEDRDEHILELLSKIQKKGAKIYSVSVDSKSWNLTKKLLNTP</sequence>
<protein>
    <submittedName>
        <fullName evidence="1">DUF2971 domain-containing protein</fullName>
    </submittedName>
</protein>
<dbReference type="Proteomes" id="UP000223291">
    <property type="component" value="Unassembled WGS sequence"/>
</dbReference>
<dbReference type="EMBL" id="NXDV01000023">
    <property type="protein sequence ID" value="PHQ01200.1"/>
    <property type="molecule type" value="Genomic_DNA"/>
</dbReference>
<dbReference type="RefSeq" id="WP_000604996.1">
    <property type="nucleotide sequence ID" value="NZ_CAJHFM010000061.1"/>
</dbReference>
<evidence type="ECO:0000313" key="2">
    <source>
        <dbReference type="Proteomes" id="UP000223291"/>
    </source>
</evidence>
<reference evidence="1 2" key="1">
    <citation type="submission" date="2017-09" db="EMBL/GenBank/DDBJ databases">
        <title>Draft genome of Acinetobacter baumannii strain I43, a mercury resistant bacteria.</title>
        <authorList>
            <person name="Siqueira K.A."/>
            <person name="Mello I.S."/>
            <person name="Mendes T.A."/>
            <person name="Soares M.A."/>
        </authorList>
    </citation>
    <scope>NUCLEOTIDE SEQUENCE [LARGE SCALE GENOMIC DNA]</scope>
    <source>
        <strain evidence="1 2">I43</strain>
    </source>
</reference>
<dbReference type="InterPro" id="IPR021352">
    <property type="entry name" value="DUF2971"/>
</dbReference>